<sequence>YPGLSTVDGDLVMDDDTFIRHSVTATITASTSQSQGNGALTSEINEIAVVAFADDTVTLPAAIAGRKVTIINNGANTLRMYPASGDDLGAGVDVFEELEANEVIDFVAYDVVNWHVESSTETLHAEMFDTENSDAFVINAQTDDHMYHTNGLAAGDLAGWTFDAGDAGTPKAIMAIVDGADSGVDIAVSTNPAHALAVGDIISQTNLANAAYVGTFVVKAVISANIYEVAAVFTATGTGTVDHAATLICDVGSEGQYEVNWNISATAASNNDIFVFAIHVEAAHKSNTNIERKFGIAADIGSISGGALINVGAGEHVSFMVRNTVGSGNITLKDFNVRVIRL</sequence>
<comment type="caution">
    <text evidence="1">The sequence shown here is derived from an EMBL/GenBank/DDBJ whole genome shotgun (WGS) entry which is preliminary data.</text>
</comment>
<name>A0A0F9EHG4_9ZZZZ</name>
<feature type="non-terminal residue" evidence="1">
    <location>
        <position position="1"/>
    </location>
</feature>
<dbReference type="InterPro" id="IPR023366">
    <property type="entry name" value="ATP_synth_asu-like_sf"/>
</dbReference>
<dbReference type="AlphaFoldDB" id="A0A0F9EHG4"/>
<gene>
    <name evidence="1" type="ORF">LCGC14_2151980</name>
</gene>
<dbReference type="EMBL" id="LAZR01027436">
    <property type="protein sequence ID" value="KKL65736.1"/>
    <property type="molecule type" value="Genomic_DNA"/>
</dbReference>
<reference evidence="1" key="1">
    <citation type="journal article" date="2015" name="Nature">
        <title>Complex archaea that bridge the gap between prokaryotes and eukaryotes.</title>
        <authorList>
            <person name="Spang A."/>
            <person name="Saw J.H."/>
            <person name="Jorgensen S.L."/>
            <person name="Zaremba-Niedzwiedzka K."/>
            <person name="Martijn J."/>
            <person name="Lind A.E."/>
            <person name="van Eijk R."/>
            <person name="Schleper C."/>
            <person name="Guy L."/>
            <person name="Ettema T.J."/>
        </authorList>
    </citation>
    <scope>NUCLEOTIDE SEQUENCE</scope>
</reference>
<organism evidence="1">
    <name type="scientific">marine sediment metagenome</name>
    <dbReference type="NCBI Taxonomy" id="412755"/>
    <lineage>
        <taxon>unclassified sequences</taxon>
        <taxon>metagenomes</taxon>
        <taxon>ecological metagenomes</taxon>
    </lineage>
</organism>
<accession>A0A0F9EHG4</accession>
<dbReference type="Gene3D" id="2.40.30.20">
    <property type="match status" value="1"/>
</dbReference>
<protein>
    <submittedName>
        <fullName evidence="1">Uncharacterized protein</fullName>
    </submittedName>
</protein>
<proteinExistence type="predicted"/>
<evidence type="ECO:0000313" key="1">
    <source>
        <dbReference type="EMBL" id="KKL65736.1"/>
    </source>
</evidence>